<keyword evidence="4" id="KW-1185">Reference proteome</keyword>
<evidence type="ECO:0000313" key="3">
    <source>
        <dbReference type="EMBL" id="RLZ11404.1"/>
    </source>
</evidence>
<dbReference type="OrthoDB" id="5491447at2"/>
<keyword evidence="1" id="KW-0812">Transmembrane</keyword>
<feature type="signal peptide" evidence="2">
    <location>
        <begin position="1"/>
        <end position="20"/>
    </location>
</feature>
<sequence>MKYKLIYVVVFLLTTVFANAQDSLKEFENFKEKYNTKEFDYIVEKPKKEVEPQNLDWLDSFFKFLQNIEWTYVLYTFLGLSLLLVLYKLYRNGMIFQFKTENKIGEYDEHFDYIENNLLTINLVDLINKAKNDKDYRLAIRYYHYQNAQNLAQKEYFVWDPKKTNQQLINQIKKEDIRNLFENNTQIFNQVWFGNFELNEENFTTFEANYNYLNQIV</sequence>
<feature type="transmembrane region" description="Helical" evidence="1">
    <location>
        <begin position="70"/>
        <end position="90"/>
    </location>
</feature>
<proteinExistence type="predicted"/>
<keyword evidence="2" id="KW-0732">Signal</keyword>
<keyword evidence="1" id="KW-1133">Transmembrane helix</keyword>
<evidence type="ECO:0000256" key="1">
    <source>
        <dbReference type="SAM" id="Phobius"/>
    </source>
</evidence>
<dbReference type="RefSeq" id="WP_121934086.1">
    <property type="nucleotide sequence ID" value="NZ_RDOJ01000005.1"/>
</dbReference>
<dbReference type="Proteomes" id="UP000275348">
    <property type="component" value="Unassembled WGS sequence"/>
</dbReference>
<evidence type="ECO:0000313" key="4">
    <source>
        <dbReference type="Proteomes" id="UP000275348"/>
    </source>
</evidence>
<protein>
    <recommendedName>
        <fullName evidence="5">DUF4129 domain-containing protein</fullName>
    </recommendedName>
</protein>
<name>A0A3L9MJD6_9FLAO</name>
<dbReference type="AlphaFoldDB" id="A0A3L9MJD6"/>
<evidence type="ECO:0008006" key="5">
    <source>
        <dbReference type="Google" id="ProtNLM"/>
    </source>
</evidence>
<accession>A0A3L9MJD6</accession>
<comment type="caution">
    <text evidence="3">The sequence shown here is derived from an EMBL/GenBank/DDBJ whole genome shotgun (WGS) entry which is preliminary data.</text>
</comment>
<organism evidence="3 4">
    <name type="scientific">Faecalibacter macacae</name>
    <dbReference type="NCBI Taxonomy" id="1859289"/>
    <lineage>
        <taxon>Bacteria</taxon>
        <taxon>Pseudomonadati</taxon>
        <taxon>Bacteroidota</taxon>
        <taxon>Flavobacteriia</taxon>
        <taxon>Flavobacteriales</taxon>
        <taxon>Weeksellaceae</taxon>
        <taxon>Faecalibacter</taxon>
    </lineage>
</organism>
<dbReference type="EMBL" id="RDOJ01000005">
    <property type="protein sequence ID" value="RLZ11404.1"/>
    <property type="molecule type" value="Genomic_DNA"/>
</dbReference>
<reference evidence="3 4" key="1">
    <citation type="submission" date="2018-10" db="EMBL/GenBank/DDBJ databases">
        <authorList>
            <person name="Chen X."/>
        </authorList>
    </citation>
    <scope>NUCLEOTIDE SEQUENCE [LARGE SCALE GENOMIC DNA]</scope>
    <source>
        <strain evidence="3 4">YIM 102668</strain>
    </source>
</reference>
<keyword evidence="1" id="KW-0472">Membrane</keyword>
<gene>
    <name evidence="3" type="ORF">EAH69_04990</name>
</gene>
<feature type="chain" id="PRO_5017950969" description="DUF4129 domain-containing protein" evidence="2">
    <location>
        <begin position="21"/>
        <end position="217"/>
    </location>
</feature>
<evidence type="ECO:0000256" key="2">
    <source>
        <dbReference type="SAM" id="SignalP"/>
    </source>
</evidence>